<dbReference type="InterPro" id="IPR018378">
    <property type="entry name" value="C-type_lectin_CS"/>
</dbReference>
<dbReference type="AlphaFoldDB" id="A0A8K0ERL9"/>
<dbReference type="InterPro" id="IPR001304">
    <property type="entry name" value="C-type_lectin-like"/>
</dbReference>
<name>A0A8K0ERL9_BRALA</name>
<evidence type="ECO:0000256" key="3">
    <source>
        <dbReference type="SAM" id="Phobius"/>
    </source>
</evidence>
<keyword evidence="6" id="KW-1185">Reference proteome</keyword>
<feature type="transmembrane region" description="Helical" evidence="3">
    <location>
        <begin position="20"/>
        <end position="40"/>
    </location>
</feature>
<dbReference type="OrthoDB" id="6133475at2759"/>
<proteinExistence type="predicted"/>
<reference evidence="5" key="1">
    <citation type="submission" date="2022-01" db="EMBL/GenBank/DDBJ databases">
        <authorList>
            <person name="Braso-Vives M."/>
        </authorList>
    </citation>
    <scope>NUCLEOTIDE SEQUENCE</scope>
</reference>
<dbReference type="Pfam" id="PF00059">
    <property type="entry name" value="Lectin_C"/>
    <property type="match status" value="1"/>
</dbReference>
<dbReference type="PANTHER" id="PTHR22799">
    <property type="entry name" value="TETRANECTIN-RELATED"/>
    <property type="match status" value="1"/>
</dbReference>
<evidence type="ECO:0000313" key="5">
    <source>
        <dbReference type="EMBL" id="CAH1263489.1"/>
    </source>
</evidence>
<sequence length="291" mass="31961">MRGPGQSRVRAGTMLKIISVLSLVLKCCLLCVVIFLVVTMSELKMSVNQIDEKTGLSAERLRTAALDLKLSINQLDEKLERTIDNLTNVSDWPQQAIGKIKERSQGLHNLAATLAELKASEPPGTQQGGGKVLQRLEQLEGDVKNLKAKSENTCAVPKDPSTCPSGYRKYRGVCYGVFDTVKTFHESAAFCEDDGGTLAMPRDAGINAFLVSLMDAVDKEGVFWFGLHDQEEEGTWKWLDGAAVTGYSAWGEGEPDDRGVTADCAQYLGDSRRWNSDGCHYRWGLICQIIP</sequence>
<protein>
    <submittedName>
        <fullName evidence="5">CD209 protein</fullName>
    </submittedName>
</protein>
<dbReference type="InterPro" id="IPR016186">
    <property type="entry name" value="C-type_lectin-like/link_sf"/>
</dbReference>
<dbReference type="Gene3D" id="3.10.100.10">
    <property type="entry name" value="Mannose-Binding Protein A, subunit A"/>
    <property type="match status" value="1"/>
</dbReference>
<keyword evidence="3" id="KW-0472">Membrane</keyword>
<keyword evidence="3" id="KW-1133">Transmembrane helix</keyword>
<keyword evidence="2" id="KW-1015">Disulfide bond</keyword>
<feature type="domain" description="C-type lectin" evidence="4">
    <location>
        <begin position="163"/>
        <end position="288"/>
    </location>
</feature>
<dbReference type="SMART" id="SM00034">
    <property type="entry name" value="CLECT"/>
    <property type="match status" value="1"/>
</dbReference>
<dbReference type="Proteomes" id="UP000838412">
    <property type="component" value="Chromosome 4"/>
</dbReference>
<dbReference type="PROSITE" id="PS00615">
    <property type="entry name" value="C_TYPE_LECTIN_1"/>
    <property type="match status" value="1"/>
</dbReference>
<gene>
    <name evidence="5" type="primary">CD209</name>
    <name evidence="5" type="ORF">BLAG_LOCUS18178</name>
</gene>
<dbReference type="SUPFAM" id="SSF56436">
    <property type="entry name" value="C-type lectin-like"/>
    <property type="match status" value="1"/>
</dbReference>
<evidence type="ECO:0000259" key="4">
    <source>
        <dbReference type="SMART" id="SM00034"/>
    </source>
</evidence>
<dbReference type="InterPro" id="IPR051663">
    <property type="entry name" value="CLec_Tetranectin-domain"/>
</dbReference>
<accession>A0A8K0ERL9</accession>
<dbReference type="PANTHER" id="PTHR22799:SF6">
    <property type="entry name" value="C-TYPE LECTIN DOMAIN FAMILY 4 MEMBER M-LIKE"/>
    <property type="match status" value="1"/>
</dbReference>
<dbReference type="EMBL" id="OV696689">
    <property type="protein sequence ID" value="CAH1263489.1"/>
    <property type="molecule type" value="Genomic_DNA"/>
</dbReference>
<evidence type="ECO:0000313" key="6">
    <source>
        <dbReference type="Proteomes" id="UP000838412"/>
    </source>
</evidence>
<evidence type="ECO:0000256" key="2">
    <source>
        <dbReference type="ARBA" id="ARBA00023157"/>
    </source>
</evidence>
<organism evidence="5 6">
    <name type="scientific">Branchiostoma lanceolatum</name>
    <name type="common">Common lancelet</name>
    <name type="synonym">Amphioxus lanceolatum</name>
    <dbReference type="NCBI Taxonomy" id="7740"/>
    <lineage>
        <taxon>Eukaryota</taxon>
        <taxon>Metazoa</taxon>
        <taxon>Chordata</taxon>
        <taxon>Cephalochordata</taxon>
        <taxon>Leptocardii</taxon>
        <taxon>Amphioxiformes</taxon>
        <taxon>Branchiostomatidae</taxon>
        <taxon>Branchiostoma</taxon>
    </lineage>
</organism>
<evidence type="ECO:0000256" key="1">
    <source>
        <dbReference type="ARBA" id="ARBA00022734"/>
    </source>
</evidence>
<keyword evidence="3" id="KW-0812">Transmembrane</keyword>
<dbReference type="InterPro" id="IPR016187">
    <property type="entry name" value="CTDL_fold"/>
</dbReference>
<dbReference type="CDD" id="cd00037">
    <property type="entry name" value="CLECT"/>
    <property type="match status" value="1"/>
</dbReference>
<dbReference type="GO" id="GO:0030246">
    <property type="term" value="F:carbohydrate binding"/>
    <property type="evidence" value="ECO:0007669"/>
    <property type="project" value="UniProtKB-KW"/>
</dbReference>
<keyword evidence="1" id="KW-0430">Lectin</keyword>